<dbReference type="InterPro" id="IPR002553">
    <property type="entry name" value="Clathrin/coatomer_adapt-like_N"/>
</dbReference>
<gene>
    <name evidence="7" type="ORF">BDN71DRAFT_1388029</name>
</gene>
<evidence type="ECO:0000313" key="8">
    <source>
        <dbReference type="Proteomes" id="UP000807025"/>
    </source>
</evidence>
<evidence type="ECO:0000259" key="6">
    <source>
        <dbReference type="Pfam" id="PF01602"/>
    </source>
</evidence>
<feature type="compositionally biased region" description="Polar residues" evidence="5">
    <location>
        <begin position="604"/>
        <end position="622"/>
    </location>
</feature>
<keyword evidence="8" id="KW-1185">Reference proteome</keyword>
<dbReference type="GO" id="GO:0016192">
    <property type="term" value="P:vesicle-mediated transport"/>
    <property type="evidence" value="ECO:0007669"/>
    <property type="project" value="InterPro"/>
</dbReference>
<proteinExistence type="predicted"/>
<dbReference type="Pfam" id="PF01602">
    <property type="entry name" value="Adaptin_N"/>
    <property type="match status" value="1"/>
</dbReference>
<evidence type="ECO:0000256" key="2">
    <source>
        <dbReference type="ARBA" id="ARBA00022448"/>
    </source>
</evidence>
<dbReference type="InterPro" id="IPR011989">
    <property type="entry name" value="ARM-like"/>
</dbReference>
<reference evidence="7" key="1">
    <citation type="submission" date="2020-11" db="EMBL/GenBank/DDBJ databases">
        <authorList>
            <consortium name="DOE Joint Genome Institute"/>
            <person name="Ahrendt S."/>
            <person name="Riley R."/>
            <person name="Andreopoulos W."/>
            <person name="Labutti K."/>
            <person name="Pangilinan J."/>
            <person name="Ruiz-Duenas F.J."/>
            <person name="Barrasa J.M."/>
            <person name="Sanchez-Garcia M."/>
            <person name="Camarero S."/>
            <person name="Miyauchi S."/>
            <person name="Serrano A."/>
            <person name="Linde D."/>
            <person name="Babiker R."/>
            <person name="Drula E."/>
            <person name="Ayuso-Fernandez I."/>
            <person name="Pacheco R."/>
            <person name="Padilla G."/>
            <person name="Ferreira P."/>
            <person name="Barriuso J."/>
            <person name="Kellner H."/>
            <person name="Castanera R."/>
            <person name="Alfaro M."/>
            <person name="Ramirez L."/>
            <person name="Pisabarro A.G."/>
            <person name="Kuo A."/>
            <person name="Tritt A."/>
            <person name="Lipzen A."/>
            <person name="He G."/>
            <person name="Yan M."/>
            <person name="Ng V."/>
            <person name="Cullen D."/>
            <person name="Martin F."/>
            <person name="Rosso M.-N."/>
            <person name="Henrissat B."/>
            <person name="Hibbett D."/>
            <person name="Martinez A.T."/>
            <person name="Grigoriev I.V."/>
        </authorList>
    </citation>
    <scope>NUCLEOTIDE SEQUENCE</scope>
    <source>
        <strain evidence="7">ATCC 90797</strain>
    </source>
</reference>
<dbReference type="InterPro" id="IPR016024">
    <property type="entry name" value="ARM-type_fold"/>
</dbReference>
<keyword evidence="3" id="KW-0653">Protein transport</keyword>
<accession>A0A9P5ZZX4</accession>
<dbReference type="PANTHER" id="PTHR22780">
    <property type="entry name" value="ADAPTIN, ALPHA/GAMMA/EPSILON"/>
    <property type="match status" value="1"/>
</dbReference>
<dbReference type="GO" id="GO:0006886">
    <property type="term" value="P:intracellular protein transport"/>
    <property type="evidence" value="ECO:0007669"/>
    <property type="project" value="InterPro"/>
</dbReference>
<keyword evidence="4" id="KW-0472">Membrane</keyword>
<evidence type="ECO:0000256" key="3">
    <source>
        <dbReference type="ARBA" id="ARBA00022927"/>
    </source>
</evidence>
<name>A0A9P5ZZX4_PLEER</name>
<sequence>MDVPFASSGAMNRMHYSLVRKVEEAPSPGAADQLLQEEARAMQHELSQPGLSKRRTKECLIMIMYCAMATTFGSLDHSVADSALPHAVTLAESGGTIQNKRIGYLFCAQMMPAAHELQLMLVNTLRKDLESPDVPHICIALDSLCESPNELVIPAVQSRLHDLLSHSSVNVRRRALLAYKSLSQAEVPLVTQISTKLYQHMGDEDASVATAAILTSLALVKADESLKARVADELNALWRDSQPRSHDPSLRHFLLVLLSALRMLSILPLLPSSRPRLALLCECFRVLRDRNFEQQLSSLTSSFSPVRSVRGLLTSSDLNDQYTFLSCLECLSPALWAGTTPEIPPVLEAWEVERVMQLLYSKDPLMRRKTLGILNQVDQNIVVNYYQLILQSVADASLGSADAVTRLLEIVEVQTASDGEAYAREVKELFRILEGPPLSPKQIVSEEAVQIILTHIMSGDVSYSMNCATALLTAIAETEVHAGPTLIVLVSALAVEYAGSVSVSPVDIMRGLGSLLKNCSAVVQDACLLAMLRLSALCEDIPNDIVEHVSNAKNQGGRYVKRRCDQFLALSTQRSVITQIVRSAHSSSLPDFLAALQEHEARQLQPTAHGQSSRVPTPVSSPHKSESRKLSPKLRYKAYELPPSTPPKRSHLATPRHSPNMTIERSPLRRPGLIDSLSNTVSPGELALAAGSDQLEIVRIAFLSCQCYLKTVPIEEYFITAGVGRYSAFVLLSLSSRMDLIAFDTPTAPDEYQLSTGSEDLDFEATWDSLSDTSGARGWCSILMEGVLRILQRSLEGYRLQVIAVDYPPFLGELKILITNGSAGHALVRLKESEEDSCLWRMRCADAGLRTRLKRLFADEEGA</sequence>
<feature type="domain" description="Clathrin/coatomer adaptor adaptin-like N-terminal" evidence="6">
    <location>
        <begin position="84"/>
        <end position="224"/>
    </location>
</feature>
<keyword evidence="2" id="KW-0813">Transport</keyword>
<feature type="region of interest" description="Disordered" evidence="5">
    <location>
        <begin position="602"/>
        <end position="666"/>
    </location>
</feature>
<dbReference type="InterPro" id="IPR050840">
    <property type="entry name" value="Adaptor_Complx_Large_Subunit"/>
</dbReference>
<evidence type="ECO:0000256" key="1">
    <source>
        <dbReference type="ARBA" id="ARBA00004308"/>
    </source>
</evidence>
<dbReference type="Proteomes" id="UP000807025">
    <property type="component" value="Unassembled WGS sequence"/>
</dbReference>
<organism evidence="7 8">
    <name type="scientific">Pleurotus eryngii</name>
    <name type="common">Boletus of the steppes</name>
    <dbReference type="NCBI Taxonomy" id="5323"/>
    <lineage>
        <taxon>Eukaryota</taxon>
        <taxon>Fungi</taxon>
        <taxon>Dikarya</taxon>
        <taxon>Basidiomycota</taxon>
        <taxon>Agaricomycotina</taxon>
        <taxon>Agaricomycetes</taxon>
        <taxon>Agaricomycetidae</taxon>
        <taxon>Agaricales</taxon>
        <taxon>Pleurotineae</taxon>
        <taxon>Pleurotaceae</taxon>
        <taxon>Pleurotus</taxon>
    </lineage>
</organism>
<evidence type="ECO:0000256" key="4">
    <source>
        <dbReference type="ARBA" id="ARBA00023136"/>
    </source>
</evidence>
<comment type="subcellular location">
    <subcellularLocation>
        <location evidence="1">Endomembrane system</location>
    </subcellularLocation>
</comment>
<protein>
    <submittedName>
        <fullName evidence="7">ARM repeat-containing protein</fullName>
    </submittedName>
</protein>
<dbReference type="AlphaFoldDB" id="A0A9P5ZZX4"/>
<dbReference type="GO" id="GO:0012505">
    <property type="term" value="C:endomembrane system"/>
    <property type="evidence" value="ECO:0007669"/>
    <property type="project" value="UniProtKB-SubCell"/>
</dbReference>
<dbReference type="SUPFAM" id="SSF48371">
    <property type="entry name" value="ARM repeat"/>
    <property type="match status" value="1"/>
</dbReference>
<dbReference type="EMBL" id="MU154545">
    <property type="protein sequence ID" value="KAF9497240.1"/>
    <property type="molecule type" value="Genomic_DNA"/>
</dbReference>
<comment type="caution">
    <text evidence="7">The sequence shown here is derived from an EMBL/GenBank/DDBJ whole genome shotgun (WGS) entry which is preliminary data.</text>
</comment>
<dbReference type="OrthoDB" id="29308at2759"/>
<dbReference type="GO" id="GO:0030117">
    <property type="term" value="C:membrane coat"/>
    <property type="evidence" value="ECO:0007669"/>
    <property type="project" value="InterPro"/>
</dbReference>
<evidence type="ECO:0000313" key="7">
    <source>
        <dbReference type="EMBL" id="KAF9497240.1"/>
    </source>
</evidence>
<dbReference type="Gene3D" id="1.25.10.10">
    <property type="entry name" value="Leucine-rich Repeat Variant"/>
    <property type="match status" value="1"/>
</dbReference>
<evidence type="ECO:0000256" key="5">
    <source>
        <dbReference type="SAM" id="MobiDB-lite"/>
    </source>
</evidence>